<feature type="transmembrane region" description="Helical" evidence="6">
    <location>
        <begin position="369"/>
        <end position="397"/>
    </location>
</feature>
<keyword evidence="2" id="KW-1003">Cell membrane</keyword>
<protein>
    <submittedName>
        <fullName evidence="8">Na+/H+ antiporter</fullName>
    </submittedName>
</protein>
<organism evidence="8 9">
    <name type="scientific">Ornithinibacillus halotolerans</name>
    <dbReference type="NCBI Taxonomy" id="1274357"/>
    <lineage>
        <taxon>Bacteria</taxon>
        <taxon>Bacillati</taxon>
        <taxon>Bacillota</taxon>
        <taxon>Bacilli</taxon>
        <taxon>Bacillales</taxon>
        <taxon>Bacillaceae</taxon>
        <taxon>Ornithinibacillus</taxon>
    </lineage>
</organism>
<dbReference type="Proteomes" id="UP000613512">
    <property type="component" value="Unassembled WGS sequence"/>
</dbReference>
<evidence type="ECO:0000313" key="8">
    <source>
        <dbReference type="EMBL" id="GGA79150.1"/>
    </source>
</evidence>
<name>A0A916S0K5_9BACI</name>
<dbReference type="PANTHER" id="PTHR43478">
    <property type="entry name" value="NA+/H+ ANTIPORTER-RELATED"/>
    <property type="match status" value="1"/>
</dbReference>
<evidence type="ECO:0000256" key="4">
    <source>
        <dbReference type="ARBA" id="ARBA00022989"/>
    </source>
</evidence>
<dbReference type="RefSeq" id="WP_188384834.1">
    <property type="nucleotide sequence ID" value="NZ_BMEY01000011.1"/>
</dbReference>
<evidence type="ECO:0000256" key="2">
    <source>
        <dbReference type="ARBA" id="ARBA00022475"/>
    </source>
</evidence>
<proteinExistence type="predicted"/>
<keyword evidence="9" id="KW-1185">Reference proteome</keyword>
<feature type="transmembrane region" description="Helical" evidence="6">
    <location>
        <begin position="291"/>
        <end position="311"/>
    </location>
</feature>
<keyword evidence="4 6" id="KW-1133">Transmembrane helix</keyword>
<feature type="transmembrane region" description="Helical" evidence="6">
    <location>
        <begin position="64"/>
        <end position="82"/>
    </location>
</feature>
<evidence type="ECO:0000256" key="3">
    <source>
        <dbReference type="ARBA" id="ARBA00022692"/>
    </source>
</evidence>
<reference evidence="8" key="2">
    <citation type="submission" date="2020-09" db="EMBL/GenBank/DDBJ databases">
        <authorList>
            <person name="Sun Q."/>
            <person name="Zhou Y."/>
        </authorList>
    </citation>
    <scope>NUCLEOTIDE SEQUENCE</scope>
    <source>
        <strain evidence="8">CGMCC 1.12408</strain>
    </source>
</reference>
<feature type="transmembrane region" description="Helical" evidence="6">
    <location>
        <begin position="455"/>
        <end position="472"/>
    </location>
</feature>
<evidence type="ECO:0000256" key="5">
    <source>
        <dbReference type="ARBA" id="ARBA00023136"/>
    </source>
</evidence>
<comment type="subcellular location">
    <subcellularLocation>
        <location evidence="1">Cell membrane</location>
        <topology evidence="1">Multi-pass membrane protein</topology>
    </subcellularLocation>
</comment>
<feature type="domain" description="Na+/H+ antiporter NhaC-like C-terminal" evidence="7">
    <location>
        <begin position="156"/>
        <end position="474"/>
    </location>
</feature>
<dbReference type="PANTHER" id="PTHR43478:SF1">
    <property type="entry name" value="NA+_H+ ANTIPORTER NHAC-LIKE C-TERMINAL DOMAIN-CONTAINING PROTEIN"/>
    <property type="match status" value="1"/>
</dbReference>
<evidence type="ECO:0000256" key="6">
    <source>
        <dbReference type="SAM" id="Phobius"/>
    </source>
</evidence>
<dbReference type="AlphaFoldDB" id="A0A916S0K5"/>
<dbReference type="GO" id="GO:0005886">
    <property type="term" value="C:plasma membrane"/>
    <property type="evidence" value="ECO:0007669"/>
    <property type="project" value="UniProtKB-SubCell"/>
</dbReference>
<feature type="transmembrane region" description="Helical" evidence="6">
    <location>
        <begin position="152"/>
        <end position="174"/>
    </location>
</feature>
<feature type="transmembrane region" description="Helical" evidence="6">
    <location>
        <begin position="251"/>
        <end position="271"/>
    </location>
</feature>
<keyword evidence="5 6" id="KW-0472">Membrane</keyword>
<comment type="caution">
    <text evidence="8">The sequence shown here is derived from an EMBL/GenBank/DDBJ whole genome shotgun (WGS) entry which is preliminary data.</text>
</comment>
<evidence type="ECO:0000259" key="7">
    <source>
        <dbReference type="Pfam" id="PF03553"/>
    </source>
</evidence>
<evidence type="ECO:0000256" key="1">
    <source>
        <dbReference type="ARBA" id="ARBA00004651"/>
    </source>
</evidence>
<feature type="transmembrane region" description="Helical" evidence="6">
    <location>
        <begin position="24"/>
        <end position="44"/>
    </location>
</feature>
<reference evidence="8" key="1">
    <citation type="journal article" date="2014" name="Int. J. Syst. Evol. Microbiol.">
        <title>Complete genome sequence of Corynebacterium casei LMG S-19264T (=DSM 44701T), isolated from a smear-ripened cheese.</title>
        <authorList>
            <consortium name="US DOE Joint Genome Institute (JGI-PGF)"/>
            <person name="Walter F."/>
            <person name="Albersmeier A."/>
            <person name="Kalinowski J."/>
            <person name="Ruckert C."/>
        </authorList>
    </citation>
    <scope>NUCLEOTIDE SEQUENCE</scope>
    <source>
        <strain evidence="8">CGMCC 1.12408</strain>
    </source>
</reference>
<dbReference type="InterPro" id="IPR018461">
    <property type="entry name" value="Na/H_Antiport_NhaC-like_C"/>
</dbReference>
<keyword evidence="3 6" id="KW-0812">Transmembrane</keyword>
<gene>
    <name evidence="8" type="ORF">GCM10008025_23230</name>
</gene>
<dbReference type="Pfam" id="PF03553">
    <property type="entry name" value="Na_H_antiporter"/>
    <property type="match status" value="1"/>
</dbReference>
<feature type="transmembrane region" description="Helical" evidence="6">
    <location>
        <begin position="332"/>
        <end position="349"/>
    </location>
</feature>
<feature type="transmembrane region" description="Helical" evidence="6">
    <location>
        <begin position="478"/>
        <end position="496"/>
    </location>
</feature>
<sequence length="503" mass="53452">MEATWWSIIPPLLAIGFAIATREVLLSLFIGIVSGCLILAGFSLTSGLPDTFQTIFASAADPEWNTPILAFALLLGGLTALLQKSGATERFGLWALSKVKSRRGAQLVTMFTGYAIFVDDYFNSLAVGQIARPITDKYGVSRAKLAYIIDSTAAPICVLIPLSSWGAYILSLIAEPIQTYGVGTDAFSAFLATIPANYYAITALLLVITIIWFKMDFSVMKKHEVKAQESMQAEAAATTMEERPKIPFSSALDLLLPILTMILATLLFFLNSGGLFEGGVGLMDAAGNGNITTSLVYGVVLSIVVAGLLYLPRKKMKAKEFISTITKGMESMLGGVLILIFAWSLGDIIGRLETGEFLASFVQDSIPFWIIPAIIFVLSGLMAFATGTSWGTFAIMIPISAAIIGSTQPEWLLAAIGAVLAGAVFGDHSSPISDTTILSSLGADCDLMDHVTTQIPYAIVAAVASIVGYIAFGITSSVWLGLGVSILALIGILFFINKRTASS</sequence>
<dbReference type="EMBL" id="BMEY01000011">
    <property type="protein sequence ID" value="GGA79150.1"/>
    <property type="molecule type" value="Genomic_DNA"/>
</dbReference>
<accession>A0A916S0K5</accession>
<evidence type="ECO:0000313" key="9">
    <source>
        <dbReference type="Proteomes" id="UP000613512"/>
    </source>
</evidence>
<feature type="transmembrane region" description="Helical" evidence="6">
    <location>
        <begin position="186"/>
        <end position="213"/>
    </location>
</feature>